<dbReference type="Proteomes" id="UP000051870">
    <property type="component" value="Unassembled WGS sequence"/>
</dbReference>
<dbReference type="Gene3D" id="3.30.1360.120">
    <property type="entry name" value="Probable tRNA modification gtpase trme, domain 1"/>
    <property type="match status" value="1"/>
</dbReference>
<reference evidence="2" key="1">
    <citation type="submission" date="2015-09" db="EMBL/GenBank/DDBJ databases">
        <authorList>
            <person name="Rodrigo-Torres Lidia"/>
            <person name="Arahal R.David."/>
        </authorList>
    </citation>
    <scope>NUCLEOTIDE SEQUENCE [LARGE SCALE GENOMIC DNA]</scope>
    <source>
        <strain evidence="2">CECT 7735</strain>
    </source>
</reference>
<keyword evidence="2" id="KW-1185">Reference proteome</keyword>
<dbReference type="EMBL" id="CYTW01000001">
    <property type="protein sequence ID" value="CUJ88292.1"/>
    <property type="molecule type" value="Genomic_DNA"/>
</dbReference>
<dbReference type="GeneID" id="83879964"/>
<protein>
    <submittedName>
        <fullName evidence="1">Sarcosine oxidase, gamma subunit family</fullName>
    </submittedName>
</protein>
<name>A0A0P1I3K8_9RHOB</name>
<sequence>MTDLTPITALGGTSARVQKFGALTISENTELGLASLSLRSGQAAPSPFGLILPDIGRSSAIEGFAAFWTATGQWMIEADGQADRDFAKALKSEAPQCSVTEQTDGFVAFEIESIDGAGPINDVMAKLVNIDPLGFDEGSALRTGLEHMSVFLVRRSAGHIAVIGMRTLADSLWHALSTAAARQNT</sequence>
<proteinExistence type="predicted"/>
<dbReference type="InterPro" id="IPR027266">
    <property type="entry name" value="TrmE/GcvT-like"/>
</dbReference>
<dbReference type="RefSeq" id="WP_058310075.1">
    <property type="nucleotide sequence ID" value="NZ_CANLZE010000001.1"/>
</dbReference>
<gene>
    <name evidence="1" type="ORF">PH7735_00894</name>
</gene>
<dbReference type="AlphaFoldDB" id="A0A0P1I3K8"/>
<dbReference type="STRING" id="1715693.PH7735_00894"/>
<evidence type="ECO:0000313" key="2">
    <source>
        <dbReference type="Proteomes" id="UP000051870"/>
    </source>
</evidence>
<evidence type="ECO:0000313" key="1">
    <source>
        <dbReference type="EMBL" id="CUJ88292.1"/>
    </source>
</evidence>
<organism evidence="1 2">
    <name type="scientific">Shimia thalassica</name>
    <dbReference type="NCBI Taxonomy" id="1715693"/>
    <lineage>
        <taxon>Bacteria</taxon>
        <taxon>Pseudomonadati</taxon>
        <taxon>Pseudomonadota</taxon>
        <taxon>Alphaproteobacteria</taxon>
        <taxon>Rhodobacterales</taxon>
        <taxon>Roseobacteraceae</taxon>
    </lineage>
</organism>
<accession>A0A0P1I3K8</accession>